<protein>
    <submittedName>
        <fullName evidence="1">Uncharacterized protein</fullName>
    </submittedName>
</protein>
<reference evidence="1 2" key="1">
    <citation type="submission" date="2019-01" db="EMBL/GenBank/DDBJ databases">
        <authorList>
            <person name="Brito A."/>
        </authorList>
    </citation>
    <scope>NUCLEOTIDE SEQUENCE [LARGE SCALE GENOMIC DNA]</scope>
    <source>
        <strain evidence="1">1</strain>
    </source>
</reference>
<name>A0A563VUW0_9CYAN</name>
<gene>
    <name evidence="1" type="ORF">H1P_320017</name>
</gene>
<sequence length="37" mass="4117">MKQQKTGLGCAKVQSLYLLKIKVVENINYCDRSGSSI</sequence>
<evidence type="ECO:0000313" key="1">
    <source>
        <dbReference type="EMBL" id="VEP15246.1"/>
    </source>
</evidence>
<dbReference type="Proteomes" id="UP000320055">
    <property type="component" value="Unassembled WGS sequence"/>
</dbReference>
<accession>A0A563VUW0</accession>
<dbReference type="EMBL" id="CAACVJ010000246">
    <property type="protein sequence ID" value="VEP15246.1"/>
    <property type="molecule type" value="Genomic_DNA"/>
</dbReference>
<dbReference type="AlphaFoldDB" id="A0A563VUW0"/>
<proteinExistence type="predicted"/>
<evidence type="ECO:0000313" key="2">
    <source>
        <dbReference type="Proteomes" id="UP000320055"/>
    </source>
</evidence>
<organism evidence="1 2">
    <name type="scientific">Hyella patelloides LEGE 07179</name>
    <dbReference type="NCBI Taxonomy" id="945734"/>
    <lineage>
        <taxon>Bacteria</taxon>
        <taxon>Bacillati</taxon>
        <taxon>Cyanobacteriota</taxon>
        <taxon>Cyanophyceae</taxon>
        <taxon>Pleurocapsales</taxon>
        <taxon>Hyellaceae</taxon>
        <taxon>Hyella</taxon>
    </lineage>
</organism>
<keyword evidence="2" id="KW-1185">Reference proteome</keyword>